<dbReference type="InterPro" id="IPR051172">
    <property type="entry name" value="Chlamydia_OmcB"/>
</dbReference>
<accession>A0A923SCY2</accession>
<dbReference type="EMBL" id="JACORT010000001">
    <property type="protein sequence ID" value="MBC5781362.1"/>
    <property type="molecule type" value="Genomic_DNA"/>
</dbReference>
<dbReference type="PANTHER" id="PTHR34819">
    <property type="entry name" value="LARGE CYSTEINE-RICH PERIPLASMIC PROTEIN OMCB"/>
    <property type="match status" value="1"/>
</dbReference>
<gene>
    <name evidence="1" type="ORF">H8N03_00310</name>
</gene>
<dbReference type="SUPFAM" id="SSF49401">
    <property type="entry name" value="Bacterial adhesins"/>
    <property type="match status" value="1"/>
</dbReference>
<protein>
    <submittedName>
        <fullName evidence="1">DUF11 domain-containing protein</fullName>
    </submittedName>
</protein>
<dbReference type="InterPro" id="IPR047589">
    <property type="entry name" value="DUF11_rpt"/>
</dbReference>
<dbReference type="Proteomes" id="UP000608513">
    <property type="component" value="Unassembled WGS sequence"/>
</dbReference>
<reference evidence="1" key="1">
    <citation type="submission" date="2020-08" db="EMBL/GenBank/DDBJ databases">
        <title>Ramlibacter sp. USB13 16S ribosomal RNA gene genome sequencing and assembly.</title>
        <authorList>
            <person name="Kang M."/>
        </authorList>
    </citation>
    <scope>NUCLEOTIDE SEQUENCE</scope>
    <source>
        <strain evidence="1">USB13</strain>
    </source>
</reference>
<dbReference type="AlphaFoldDB" id="A0A923SCY2"/>
<comment type="caution">
    <text evidence="1">The sequence shown here is derived from an EMBL/GenBank/DDBJ whole genome shotgun (WGS) entry which is preliminary data.</text>
</comment>
<keyword evidence="2" id="KW-1185">Reference proteome</keyword>
<organism evidence="1 2">
    <name type="scientific">Ramlibacter cellulosilyticus</name>
    <dbReference type="NCBI Taxonomy" id="2764187"/>
    <lineage>
        <taxon>Bacteria</taxon>
        <taxon>Pseudomonadati</taxon>
        <taxon>Pseudomonadota</taxon>
        <taxon>Betaproteobacteria</taxon>
        <taxon>Burkholderiales</taxon>
        <taxon>Comamonadaceae</taxon>
        <taxon>Ramlibacter</taxon>
    </lineage>
</organism>
<evidence type="ECO:0000313" key="1">
    <source>
        <dbReference type="EMBL" id="MBC5781362.1"/>
    </source>
</evidence>
<dbReference type="RefSeq" id="WP_187074128.1">
    <property type="nucleotide sequence ID" value="NZ_JACORT010000001.1"/>
</dbReference>
<proteinExistence type="predicted"/>
<dbReference type="Gene3D" id="2.60.40.740">
    <property type="match status" value="1"/>
</dbReference>
<dbReference type="NCBIfam" id="TIGR01451">
    <property type="entry name" value="B_ant_repeat"/>
    <property type="match status" value="2"/>
</dbReference>
<sequence length="884" mass="87352">MTATLALPRPAMPWLHFARGLAVFFLMLVLALAGTRAFAAPPPAGTSISNMASATYSDGSGVARTVTSNEVKTTVTQVYSLTLDVPGSQSANPGSVVYYPHTLTNTGNGSDSFNLTVASSAGFTMGSMQIFADNGSGQPTGLAITTPVTVAANGTFKFIVQGTVPAGATNGQTNTMTVTARSVGDNTKVQTNADVTTVTSNAVVTLNKSISVGSGPAGTATRYTYTIGYTNTGNSTASTLAIADTMPVGMTYVPGSARWSITGAATPVDTGSAVGTAPNTLTASYDGPTRKLTATVNTVAAGQSGWVSFQVTVDANVPPSTLLNTATATYNNGATTANATSNQVPFTVVQTAAVTMAGDTVANANAGTTVTFRNVVTNNGNGSDTFNIVLAATNTFPTGTTFQLYKADELTPLVDTNGDGVPDTGPVAANGGTYTVVVKATLPPNASGTGPFAIQKTATSTFDATKSSTATDTLTAVTKAAVDLAHTASGTGNGAGAGPEAAGPVVTLSGNPGTTVTFTLVTRNTGPISDSYNLGASTDSAFATQTLPAGWSVTFKADASGGACTTTGATITNTGPVAASGSATVCAVVSIPAGFDAGTTQVYFRALSPTSSAVDVLRDAVTVNAVRSLSLAPNGTGQTYPGGSYVYTHTLTNNGNVAEGGTGGSTISTATTNNGPGWTSTLYYDTNGNGILDATDALVGATLNVGAGGLAKGASMTIFNKVIAPSGAVAGTVNATTITVTTVNAGYSTTAPADATATDSTTVISGNLTLVKEQAIDATCDGTPDTAYSQAALNAGPGQCVMYRITVTNVGAANATSIVVSDATPTFTTISTLATTSSGAITGPAVGASGTINAYIGSGASAGTGGTLSSSQSATITFGVKIAQ</sequence>
<dbReference type="InterPro" id="IPR008966">
    <property type="entry name" value="Adhesion_dom_sf"/>
</dbReference>
<name>A0A923SCY2_9BURK</name>
<evidence type="ECO:0000313" key="2">
    <source>
        <dbReference type="Proteomes" id="UP000608513"/>
    </source>
</evidence>